<name>A0A5B2UMS5_9PSED</name>
<gene>
    <name evidence="2" type="ORF">F1720_20365</name>
    <name evidence="3" type="ORF">SAMN04490181_0336</name>
</gene>
<evidence type="ECO:0000313" key="5">
    <source>
        <dbReference type="Proteomes" id="UP000325296"/>
    </source>
</evidence>
<dbReference type="RefSeq" id="WP_050593312.1">
    <property type="nucleotide sequence ID" value="NZ_BMNU01000008.1"/>
</dbReference>
<proteinExistence type="predicted"/>
<dbReference type="Proteomes" id="UP000325296">
    <property type="component" value="Unassembled WGS sequence"/>
</dbReference>
<protein>
    <submittedName>
        <fullName evidence="2">DUF2846 domain-containing protein</fullName>
    </submittedName>
</protein>
<dbReference type="PROSITE" id="PS51257">
    <property type="entry name" value="PROKAR_LIPOPROTEIN"/>
    <property type="match status" value="1"/>
</dbReference>
<organism evidence="2 5">
    <name type="scientific">Pseudomonas brenneri</name>
    <dbReference type="NCBI Taxonomy" id="129817"/>
    <lineage>
        <taxon>Bacteria</taxon>
        <taxon>Pseudomonadati</taxon>
        <taxon>Pseudomonadota</taxon>
        <taxon>Gammaproteobacteria</taxon>
        <taxon>Pseudomonadales</taxon>
        <taxon>Pseudomonadaceae</taxon>
        <taxon>Pseudomonas</taxon>
    </lineage>
</organism>
<evidence type="ECO:0000313" key="4">
    <source>
        <dbReference type="Proteomes" id="UP000199620"/>
    </source>
</evidence>
<accession>A0A5B2UMS5</accession>
<dbReference type="Proteomes" id="UP000199620">
    <property type="component" value="Chromosome I"/>
</dbReference>
<dbReference type="OrthoDB" id="7375569at2"/>
<sequence>MHSRIKMFVGSIGFAFLTGCASVPMGAPDADAKLKTFSAPPQDQAGLYIYRDSFAGQGLKKTVTVDGKAIGETANRVYFYRLVNAGSHTIGTESEFSDNLINLVAVGGKNYYIRQSIKMGVFVGGASLTVVPEAVGQAHLQKCELAASQ</sequence>
<dbReference type="InterPro" id="IPR022548">
    <property type="entry name" value="DUF2846"/>
</dbReference>
<reference evidence="3 4" key="1">
    <citation type="submission" date="2016-10" db="EMBL/GenBank/DDBJ databases">
        <authorList>
            <person name="Varghese N."/>
            <person name="Submissions S."/>
        </authorList>
    </citation>
    <scope>NUCLEOTIDE SEQUENCE [LARGE SCALE GENOMIC DNA]</scope>
    <source>
        <strain evidence="3 4">BS2771</strain>
    </source>
</reference>
<dbReference type="EMBL" id="VUOL01000012">
    <property type="protein sequence ID" value="KAA2227951.1"/>
    <property type="molecule type" value="Genomic_DNA"/>
</dbReference>
<keyword evidence="4" id="KW-1185">Reference proteome</keyword>
<dbReference type="Pfam" id="PF11008">
    <property type="entry name" value="DUF2846"/>
    <property type="match status" value="1"/>
</dbReference>
<dbReference type="AlphaFoldDB" id="A0A5B2UMS5"/>
<evidence type="ECO:0000313" key="3">
    <source>
        <dbReference type="EMBL" id="SDU84071.1"/>
    </source>
</evidence>
<dbReference type="InterPro" id="IPR016596">
    <property type="entry name" value="UCP012335"/>
</dbReference>
<dbReference type="EMBL" id="LT629800">
    <property type="protein sequence ID" value="SDU84071.1"/>
    <property type="molecule type" value="Genomic_DNA"/>
</dbReference>
<dbReference type="PIRSF" id="PIRSF012335">
    <property type="entry name" value="UCP012335"/>
    <property type="match status" value="1"/>
</dbReference>
<feature type="domain" description="DUF2846" evidence="1">
    <location>
        <begin position="42"/>
        <end position="126"/>
    </location>
</feature>
<evidence type="ECO:0000259" key="1">
    <source>
        <dbReference type="Pfam" id="PF11008"/>
    </source>
</evidence>
<evidence type="ECO:0000313" key="2">
    <source>
        <dbReference type="EMBL" id="KAA2227951.1"/>
    </source>
</evidence>
<reference evidence="2 5" key="2">
    <citation type="submission" date="2019-09" db="EMBL/GenBank/DDBJ databases">
        <title>Draft genome sequence of Pseudomonas brenneri CCUG 51514(T).</title>
        <authorList>
            <person name="Tunovic T."/>
            <person name="Pineiro-Iglesias B."/>
            <person name="Unosson C."/>
            <person name="Inganas E."/>
            <person name="Ohlen M."/>
            <person name="Cardew S."/>
            <person name="Jensie-Markopoulos S."/>
            <person name="Salva-Serra F."/>
            <person name="Jaen-Luchoro D."/>
            <person name="Svensson-Stadler L."/>
            <person name="Chun J."/>
            <person name="Moore E."/>
        </authorList>
    </citation>
    <scope>NUCLEOTIDE SEQUENCE [LARGE SCALE GENOMIC DNA]</scope>
    <source>
        <strain evidence="2 5">CCUG 51514</strain>
    </source>
</reference>